<keyword evidence="2" id="KW-1185">Reference proteome</keyword>
<feature type="compositionally biased region" description="Low complexity" evidence="1">
    <location>
        <begin position="27"/>
        <end position="56"/>
    </location>
</feature>
<sequence>MIRRLGQATYGRIGEESPELYGKIQKAPSSAVSSPSPLRADSRATSSNASTQQSSQPDSQKNQLTAFISHLCGQLRKVVIFVNDIAIDTAQDRRHPSDLLHDLEAKVLPFLMQIDEEMTEMGRLIRAGIDSCNIADPDVDWLLAFNKYHQEMQRVWHSLSTGVFADLESVLDVRRRGVLGVLPKPETLEDLAAMRAGMDRAMSLIMKESEC</sequence>
<organism evidence="2 3">
    <name type="scientific">Steinernema glaseri</name>
    <dbReference type="NCBI Taxonomy" id="37863"/>
    <lineage>
        <taxon>Eukaryota</taxon>
        <taxon>Metazoa</taxon>
        <taxon>Ecdysozoa</taxon>
        <taxon>Nematoda</taxon>
        <taxon>Chromadorea</taxon>
        <taxon>Rhabditida</taxon>
        <taxon>Tylenchina</taxon>
        <taxon>Panagrolaimomorpha</taxon>
        <taxon>Strongyloidoidea</taxon>
        <taxon>Steinernematidae</taxon>
        <taxon>Steinernema</taxon>
    </lineage>
</organism>
<evidence type="ECO:0000256" key="1">
    <source>
        <dbReference type="SAM" id="MobiDB-lite"/>
    </source>
</evidence>
<evidence type="ECO:0000313" key="2">
    <source>
        <dbReference type="Proteomes" id="UP000095287"/>
    </source>
</evidence>
<protein>
    <submittedName>
        <fullName evidence="3">DHC_N1 domain-containing protein</fullName>
    </submittedName>
</protein>
<dbReference type="Proteomes" id="UP000095287">
    <property type="component" value="Unplaced"/>
</dbReference>
<reference evidence="3" key="1">
    <citation type="submission" date="2016-11" db="UniProtKB">
        <authorList>
            <consortium name="WormBaseParasite"/>
        </authorList>
    </citation>
    <scope>IDENTIFICATION</scope>
</reference>
<dbReference type="WBParaSite" id="L893_g21613.t1">
    <property type="protein sequence ID" value="L893_g21613.t1"/>
    <property type="gene ID" value="L893_g21613"/>
</dbReference>
<name>A0A1I7Z1D8_9BILA</name>
<feature type="region of interest" description="Disordered" evidence="1">
    <location>
        <begin position="17"/>
        <end position="60"/>
    </location>
</feature>
<dbReference type="AlphaFoldDB" id="A0A1I7Z1D8"/>
<evidence type="ECO:0000313" key="3">
    <source>
        <dbReference type="WBParaSite" id="L893_g21613.t1"/>
    </source>
</evidence>
<proteinExistence type="predicted"/>
<accession>A0A1I7Z1D8</accession>